<gene>
    <name evidence="2" type="ORF">TL5118_00264</name>
    <name evidence="3" type="ORF">TL5120_01927</name>
</gene>
<evidence type="ECO:0000313" key="3">
    <source>
        <dbReference type="EMBL" id="CUH72131.1"/>
    </source>
</evidence>
<organism evidence="3 5">
    <name type="scientific">Thalassovita autumnalis</name>
    <dbReference type="NCBI Taxonomy" id="2072972"/>
    <lineage>
        <taxon>Bacteria</taxon>
        <taxon>Pseudomonadati</taxon>
        <taxon>Pseudomonadota</taxon>
        <taxon>Alphaproteobacteria</taxon>
        <taxon>Rhodobacterales</taxon>
        <taxon>Roseobacteraceae</taxon>
        <taxon>Thalassovita</taxon>
    </lineage>
</organism>
<dbReference type="GO" id="GO:0005886">
    <property type="term" value="C:plasma membrane"/>
    <property type="evidence" value="ECO:0007669"/>
    <property type="project" value="TreeGrafter"/>
</dbReference>
<name>A0A0P1GD98_9RHOB</name>
<dbReference type="Proteomes" id="UP000051086">
    <property type="component" value="Unassembled WGS sequence"/>
</dbReference>
<feature type="domain" description="AsmA" evidence="1">
    <location>
        <begin position="267"/>
        <end position="528"/>
    </location>
</feature>
<protein>
    <submittedName>
        <fullName evidence="2 3">Assembly protein</fullName>
    </submittedName>
</protein>
<dbReference type="InterPro" id="IPR052894">
    <property type="entry name" value="AsmA-related"/>
</dbReference>
<evidence type="ECO:0000313" key="4">
    <source>
        <dbReference type="Proteomes" id="UP000051086"/>
    </source>
</evidence>
<dbReference type="PANTHER" id="PTHR30441:SF4">
    <property type="entry name" value="PROTEIN ASMA"/>
    <property type="match status" value="1"/>
</dbReference>
<feature type="domain" description="AsmA" evidence="1">
    <location>
        <begin position="7"/>
        <end position="199"/>
    </location>
</feature>
<keyword evidence="4" id="KW-1185">Reference proteome</keyword>
<dbReference type="InterPro" id="IPR007844">
    <property type="entry name" value="AsmA"/>
</dbReference>
<sequence>MRWLLRVVVMLGLLAVLAVAGLLLLPGERIARVALDQIEAQTGRQVRLNGEVKLSYYPILGARTGAVEIANADWSQAGPLLRAEALKIGVDLAALLQGDIKITGLELLSPQILMERHADGRANWEIGVDGVSPSGQSAPVAGADNALALSLDRALISGGQLRYLDHAAGSDMTFRDISLDLSWPVYRGAADFALSLRPDGAEAVSLTGDVSDLAALIEGQITDVAATAQLGGSRASFTGQVGIPLQVQGRIALGSPDTGAALAAAGLPGVTLPQGLGRAAGLSAEVTLTEALQLSLREMQLTLDQHQINGGLDLDLAQQRPYLTARLAASALDLNGLSSGDTGTATTDTPVQTGWSKAPIDASALHLLNADISLTAPSLSVAGLSLQTLDVRATLDRARLVVKLNELQGYDGGFAGQVVANNRNGLSVGGDVQASGVEMKTLLGDLVGVTRFTGQAEARIAYLGVGESLHQIMNSLSGDGRIHMGRGTIEGIDLDSLMRQGLATGGTTVFDQLSASFTMENGDLQNPDLLLQLPVVTATGKGRVGLGQQDIDYLFTPQLGSLESQGGLAIPVRIKGPWAAPKVWPDLEKAVDLNLKEEKAKAKAELENKVKKELGIKQEDGESLEDAAKRTLEDELLKGLGKLLR</sequence>
<dbReference type="Proteomes" id="UP000051887">
    <property type="component" value="Unassembled WGS sequence"/>
</dbReference>
<reference evidence="2 4" key="2">
    <citation type="submission" date="2015-09" db="EMBL/GenBank/DDBJ databases">
        <authorList>
            <person name="Rodrigo-Torres L."/>
            <person name="Arahal D.R."/>
        </authorList>
    </citation>
    <scope>NUCLEOTIDE SEQUENCE [LARGE SCALE GENOMIC DNA]</scope>
    <source>
        <strain evidence="2 4">CECT 5118</strain>
    </source>
</reference>
<dbReference type="EMBL" id="CYSB01000005">
    <property type="protein sequence ID" value="CUH62971.1"/>
    <property type="molecule type" value="Genomic_DNA"/>
</dbReference>
<accession>A0A0P1GD98</accession>
<evidence type="ECO:0000313" key="5">
    <source>
        <dbReference type="Proteomes" id="UP000051887"/>
    </source>
</evidence>
<proteinExistence type="predicted"/>
<dbReference type="Pfam" id="PF05170">
    <property type="entry name" value="AsmA"/>
    <property type="match status" value="2"/>
</dbReference>
<reference evidence="3 5" key="1">
    <citation type="submission" date="2015-09" db="EMBL/GenBank/DDBJ databases">
        <authorList>
            <consortium name="Swine Surveillance"/>
        </authorList>
    </citation>
    <scope>NUCLEOTIDE SEQUENCE [LARGE SCALE GENOMIC DNA]</scope>
    <source>
        <strain evidence="3 5">5120</strain>
    </source>
</reference>
<dbReference type="AlphaFoldDB" id="A0A0P1GD98"/>
<evidence type="ECO:0000313" key="2">
    <source>
        <dbReference type="EMBL" id="CUH62971.1"/>
    </source>
</evidence>
<dbReference type="EMBL" id="CYSC01000027">
    <property type="protein sequence ID" value="CUH72131.1"/>
    <property type="molecule type" value="Genomic_DNA"/>
</dbReference>
<dbReference type="GO" id="GO:0090313">
    <property type="term" value="P:regulation of protein targeting to membrane"/>
    <property type="evidence" value="ECO:0007669"/>
    <property type="project" value="TreeGrafter"/>
</dbReference>
<dbReference type="PANTHER" id="PTHR30441">
    <property type="entry name" value="DUF748 DOMAIN-CONTAINING PROTEIN"/>
    <property type="match status" value="1"/>
</dbReference>
<evidence type="ECO:0000259" key="1">
    <source>
        <dbReference type="Pfam" id="PF05170"/>
    </source>
</evidence>
<dbReference type="RefSeq" id="WP_058243359.1">
    <property type="nucleotide sequence ID" value="NZ_CYSB01000005.1"/>
</dbReference>
<dbReference type="OrthoDB" id="5439561at2"/>